<dbReference type="EMBL" id="CP058530">
    <property type="protein sequence ID" value="QLG29647.1"/>
    <property type="molecule type" value="Genomic_DNA"/>
</dbReference>
<keyword evidence="3" id="KW-0378">Hydrolase</keyword>
<keyword evidence="1" id="KW-0456">Lyase</keyword>
<dbReference type="PANTHER" id="PTHR21240">
    <property type="entry name" value="2-AMINO-3-CARBOXYLMUCONATE-6-SEMIALDEHYDE DECARBOXYLASE"/>
    <property type="match status" value="1"/>
</dbReference>
<evidence type="ECO:0000313" key="3">
    <source>
        <dbReference type="EMBL" id="QLG29647.1"/>
    </source>
</evidence>
<dbReference type="GO" id="GO:0005737">
    <property type="term" value="C:cytoplasm"/>
    <property type="evidence" value="ECO:0007669"/>
    <property type="project" value="TreeGrafter"/>
</dbReference>
<name>A0A7D5GNY3_9EURY</name>
<dbReference type="InterPro" id="IPR006680">
    <property type="entry name" value="Amidohydro-rel"/>
</dbReference>
<dbReference type="Proteomes" id="UP000509750">
    <property type="component" value="Plasmid unnamed1"/>
</dbReference>
<dbReference type="GeneID" id="56030914"/>
<dbReference type="SUPFAM" id="SSF51556">
    <property type="entry name" value="Metallo-dependent hydrolases"/>
    <property type="match status" value="1"/>
</dbReference>
<dbReference type="Pfam" id="PF04909">
    <property type="entry name" value="Amidohydro_2"/>
    <property type="match status" value="1"/>
</dbReference>
<evidence type="ECO:0000259" key="2">
    <source>
        <dbReference type="Pfam" id="PF04909"/>
    </source>
</evidence>
<dbReference type="Gene3D" id="3.20.20.140">
    <property type="entry name" value="Metal-dependent hydrolases"/>
    <property type="match status" value="1"/>
</dbReference>
<reference evidence="3 4" key="1">
    <citation type="submission" date="2020-07" db="EMBL/GenBank/DDBJ databases">
        <title>Gai3-2, isolated from salt lake.</title>
        <authorList>
            <person name="Cui H."/>
            <person name="Shi X."/>
        </authorList>
    </citation>
    <scope>NUCLEOTIDE SEQUENCE [LARGE SCALE GENOMIC DNA]</scope>
    <source>
        <strain evidence="3 4">Gai3-2</strain>
        <plasmid evidence="3 4">unnamed1</plasmid>
    </source>
</reference>
<geneLocation type="plasmid" evidence="3 4">
    <name>unnamed1</name>
</geneLocation>
<dbReference type="KEGG" id="halg:HUG10_18735"/>
<evidence type="ECO:0000256" key="1">
    <source>
        <dbReference type="ARBA" id="ARBA00023239"/>
    </source>
</evidence>
<dbReference type="GO" id="GO:0016787">
    <property type="term" value="F:hydrolase activity"/>
    <property type="evidence" value="ECO:0007669"/>
    <property type="project" value="UniProtKB-KW"/>
</dbReference>
<dbReference type="GO" id="GO:0016831">
    <property type="term" value="F:carboxy-lyase activity"/>
    <property type="evidence" value="ECO:0007669"/>
    <property type="project" value="InterPro"/>
</dbReference>
<accession>A0A7D5GNY3</accession>
<gene>
    <name evidence="3" type="ORF">HUG10_18735</name>
</gene>
<evidence type="ECO:0000313" key="4">
    <source>
        <dbReference type="Proteomes" id="UP000509750"/>
    </source>
</evidence>
<dbReference type="PANTHER" id="PTHR21240:SF28">
    <property type="entry name" value="ISO-OROTATE DECARBOXYLASE (EUROFUNG)"/>
    <property type="match status" value="1"/>
</dbReference>
<dbReference type="AlphaFoldDB" id="A0A7D5GNY3"/>
<proteinExistence type="predicted"/>
<feature type="domain" description="Amidohydrolase-related" evidence="2">
    <location>
        <begin position="5"/>
        <end position="316"/>
    </location>
</feature>
<dbReference type="GO" id="GO:0019748">
    <property type="term" value="P:secondary metabolic process"/>
    <property type="evidence" value="ECO:0007669"/>
    <property type="project" value="TreeGrafter"/>
</dbReference>
<dbReference type="RefSeq" id="WP_179171221.1">
    <property type="nucleotide sequence ID" value="NZ_CP058530.1"/>
</dbReference>
<dbReference type="InterPro" id="IPR032465">
    <property type="entry name" value="ACMSD"/>
</dbReference>
<sequence length="322" mass="37051">MPETIDAYTHVLTEEFYDTLVEEYDFQGLTGDPSFLWDLDRRLADMDEYGVDRQVLTLALPPLWRGMDDQTALELTRLANDEVRRIVDDHPDRFIPVGTVPMVNDEFMREFDRCIDDLDMAGIQMFSNVDGEPIDRPKFHPLFERAERHDAPLWMHPQLHEWYDWASEYMEHRLFGWPFDTTLALSRLVFGGVTEQYDFDLLAHHGGGMVPFYGGRIDSFVRTRREYPENYADTDLPDLSEPVSDHFREFYADTAVSGSTVAHDCAHGFFGDDRLVFGTDYPFGPGRGREWTESGLLAVDEMDLDDGAREQVLGGNLADLVD</sequence>
<dbReference type="InterPro" id="IPR032466">
    <property type="entry name" value="Metal_Hydrolase"/>
</dbReference>
<organism evidence="3 4">
    <name type="scientific">Halorarum halophilum</name>
    <dbReference type="NCBI Taxonomy" id="2743090"/>
    <lineage>
        <taxon>Archaea</taxon>
        <taxon>Methanobacteriati</taxon>
        <taxon>Methanobacteriota</taxon>
        <taxon>Stenosarchaea group</taxon>
        <taxon>Halobacteria</taxon>
        <taxon>Halobacteriales</taxon>
        <taxon>Haloferacaceae</taxon>
        <taxon>Halorarum</taxon>
    </lineage>
</organism>
<keyword evidence="4" id="KW-1185">Reference proteome</keyword>
<dbReference type="OrthoDB" id="34429at2157"/>
<keyword evidence="3" id="KW-0614">Plasmid</keyword>
<protein>
    <submittedName>
        <fullName evidence="3">Amidohydrolase family protein</fullName>
    </submittedName>
</protein>